<evidence type="ECO:0000313" key="7">
    <source>
        <dbReference type="EMBL" id="KKK49972.1"/>
    </source>
</evidence>
<evidence type="ECO:0000256" key="3">
    <source>
        <dbReference type="ARBA" id="ARBA00022612"/>
    </source>
</evidence>
<reference evidence="7" key="1">
    <citation type="journal article" date="2015" name="Nature">
        <title>Complex archaea that bridge the gap between prokaryotes and eukaryotes.</title>
        <authorList>
            <person name="Spang A."/>
            <person name="Saw J.H."/>
            <person name="Jorgensen S.L."/>
            <person name="Zaremba-Niedzwiedzka K."/>
            <person name="Martijn J."/>
            <person name="Lind A.E."/>
            <person name="van Eijk R."/>
            <person name="Schleper C."/>
            <person name="Guy L."/>
            <person name="Ettema T.J."/>
        </authorList>
    </citation>
    <scope>NUCLEOTIDE SEQUENCE</scope>
</reference>
<dbReference type="AlphaFoldDB" id="A0A0F8W011"/>
<evidence type="ECO:0000256" key="6">
    <source>
        <dbReference type="ARBA" id="ARBA00023296"/>
    </source>
</evidence>
<keyword evidence="5" id="KW-0231">Viral genome packaging</keyword>
<evidence type="ECO:0000256" key="1">
    <source>
        <dbReference type="ARBA" id="ARBA00004328"/>
    </source>
</evidence>
<evidence type="ECO:0000256" key="5">
    <source>
        <dbReference type="ARBA" id="ARBA00023219"/>
    </source>
</evidence>
<evidence type="ECO:0000256" key="2">
    <source>
        <dbReference type="ARBA" id="ARBA00022595"/>
    </source>
</evidence>
<keyword evidence="4" id="KW-0946">Virion</keyword>
<keyword evidence="2" id="KW-1162">Viral penetration into host cytoplasm</keyword>
<dbReference type="GO" id="GO:0046718">
    <property type="term" value="P:symbiont entry into host cell"/>
    <property type="evidence" value="ECO:0007669"/>
    <property type="project" value="UniProtKB-KW"/>
</dbReference>
<dbReference type="EMBL" id="LAZR01068259">
    <property type="protein sequence ID" value="KKK49972.1"/>
    <property type="molecule type" value="Genomic_DNA"/>
</dbReference>
<protein>
    <submittedName>
        <fullName evidence="7">Uncharacterized protein</fullName>
    </submittedName>
</protein>
<dbReference type="GO" id="GO:0044423">
    <property type="term" value="C:virion component"/>
    <property type="evidence" value="ECO:0007669"/>
    <property type="project" value="UniProtKB-KW"/>
</dbReference>
<keyword evidence="3" id="KW-1188">Viral release from host cell</keyword>
<organism evidence="7">
    <name type="scientific">marine sediment metagenome</name>
    <dbReference type="NCBI Taxonomy" id="412755"/>
    <lineage>
        <taxon>unclassified sequences</taxon>
        <taxon>metagenomes</taxon>
        <taxon>ecological metagenomes</taxon>
    </lineage>
</organism>
<keyword evidence="6" id="KW-1160">Virus entry into host cell</keyword>
<name>A0A0F8W011_9ZZZZ</name>
<sequence length="167" mass="19169">MPEELRAKEIINLRDRELAKQATFRSLWQETADLMFPRENQITGIQTSGTDKSRNIFNTTAVFDSQDMASGLSAAFIPSGQLFFGLKAKDRELSQIDRVRRYLSIATEITHDELFESNFMRQFNETFFARPKSKVIAEYQRRVDNYLGPGAVTTDHIAELHDVGYLP</sequence>
<dbReference type="Pfam" id="PF12236">
    <property type="entry name" value="Head-tail_con"/>
    <property type="match status" value="1"/>
</dbReference>
<comment type="subcellular location">
    <subcellularLocation>
        <location evidence="1">Virion</location>
    </subcellularLocation>
</comment>
<gene>
    <name evidence="7" type="ORF">LCGC14_3129670</name>
</gene>
<comment type="caution">
    <text evidence="7">The sequence shown here is derived from an EMBL/GenBank/DDBJ whole genome shotgun (WGS) entry which is preliminary data.</text>
</comment>
<proteinExistence type="predicted"/>
<dbReference type="InterPro" id="IPR020991">
    <property type="entry name" value="Connector_podovirus"/>
</dbReference>
<feature type="non-terminal residue" evidence="7">
    <location>
        <position position="167"/>
    </location>
</feature>
<evidence type="ECO:0000256" key="4">
    <source>
        <dbReference type="ARBA" id="ARBA00022844"/>
    </source>
</evidence>
<accession>A0A0F8W011</accession>